<gene>
    <name evidence="1" type="ORF">ACFFK8_01300</name>
</gene>
<organism evidence="1 2">
    <name type="scientific">Hallella seregens ATCC 51272</name>
    <dbReference type="NCBI Taxonomy" id="1336250"/>
    <lineage>
        <taxon>Bacteria</taxon>
        <taxon>Pseudomonadati</taxon>
        <taxon>Bacteroidota</taxon>
        <taxon>Bacteroidia</taxon>
        <taxon>Bacteroidales</taxon>
        <taxon>Prevotellaceae</taxon>
        <taxon>Hallella</taxon>
    </lineage>
</organism>
<keyword evidence="2" id="KW-1185">Reference proteome</keyword>
<accession>A0ABV5ZGJ6</accession>
<reference evidence="1 2" key="1">
    <citation type="submission" date="2024-09" db="EMBL/GenBank/DDBJ databases">
        <authorList>
            <person name="Sun Q."/>
            <person name="Mori K."/>
        </authorList>
    </citation>
    <scope>NUCLEOTIDE SEQUENCE [LARGE SCALE GENOMIC DNA]</scope>
    <source>
        <strain evidence="1 2">ATCC 51272</strain>
    </source>
</reference>
<evidence type="ECO:0000313" key="1">
    <source>
        <dbReference type="EMBL" id="MFB9896491.1"/>
    </source>
</evidence>
<dbReference type="RefSeq" id="WP_005846386.1">
    <property type="nucleotide sequence ID" value="NZ_JADU01000011.1"/>
</dbReference>
<sequence>MIKMYGMKTCPYCSYVEKQVEGNPDFQLVDIGEHVKNLKEFLDLRDHHPAFEEARRIGDVGIPCYVREDGSVTLSSAEVGLEPMPDGPACSLDGTGC</sequence>
<dbReference type="Proteomes" id="UP001589688">
    <property type="component" value="Unassembled WGS sequence"/>
</dbReference>
<protein>
    <submittedName>
        <fullName evidence="1">Glutaredoxin</fullName>
    </submittedName>
</protein>
<proteinExistence type="predicted"/>
<dbReference type="EMBL" id="JBHLZF010000001">
    <property type="protein sequence ID" value="MFB9896491.1"/>
    <property type="molecule type" value="Genomic_DNA"/>
</dbReference>
<comment type="caution">
    <text evidence="1">The sequence shown here is derived from an EMBL/GenBank/DDBJ whole genome shotgun (WGS) entry which is preliminary data.</text>
</comment>
<name>A0ABV5ZGJ6_9BACT</name>
<evidence type="ECO:0000313" key="2">
    <source>
        <dbReference type="Proteomes" id="UP001589688"/>
    </source>
</evidence>